<proteinExistence type="predicted"/>
<name>A0A8S1T0K0_PAROT</name>
<accession>A0A8S1T0K0</accession>
<gene>
    <name evidence="1" type="ORF">POCTA_138.1.T0170105</name>
</gene>
<keyword evidence="2" id="KW-1185">Reference proteome</keyword>
<dbReference type="AlphaFoldDB" id="A0A8S1T0K0"/>
<comment type="caution">
    <text evidence="1">The sequence shown here is derived from an EMBL/GenBank/DDBJ whole genome shotgun (WGS) entry which is preliminary data.</text>
</comment>
<protein>
    <submittedName>
        <fullName evidence="1">Uncharacterized protein</fullName>
    </submittedName>
</protein>
<evidence type="ECO:0000313" key="2">
    <source>
        <dbReference type="Proteomes" id="UP000683925"/>
    </source>
</evidence>
<evidence type="ECO:0000313" key="1">
    <source>
        <dbReference type="EMBL" id="CAD8145198.1"/>
    </source>
</evidence>
<sequence>MNSPKINKNVQITLKTRNILNGSLKIINLNFSFQRRKKQLKQPVNIIKFSNQLSIHDQESLLDHDNFEIPHQNWKFLSETSLQSAYSIIDEGNQIEVYCNTKGDQVIFFGRYQHLNKDGLWQTQYCLKQQQEFLPIGGGLYKNSVKIDKWVELHKSFERDQFIIFSGFYENGIRIGFWKILVLENQVQQIGGGYFDHQNGLKNGMWTELHVNYDKECQVITTGEYKDGIKQGYWKIKQKTKFYNKFYVIGGGNFNNQGQKQGKWIDLHQEFDSLCQVTYQGDYVNGIKFGLWEAYNKNQIIAQGVYGQVGEKIGKWTELIDNYYELNQVFQIGIYEKGKKSKQWKIVMQENYSKNIINIGGGTYDIDGEKIGFWVEPHLNFYEDCQIIMTGDYYLGQRIGNWEIYLRRYKQEQYKSIGEQNYNQSGVKIGRWDELEGYYDLNHQLINSGIYENGKKHGRWDIKYRKCQEEFAIIGGGCFEYNEKIGMWLEPIEYFNQNKLILFEGCYQKNKMYGWWNMYRKKSYGNELIGGGYYEDQYGTKNGVWNEIEEISEFPKELSVIFRQYLNGMKLYPITKQFII</sequence>
<organism evidence="1 2">
    <name type="scientific">Paramecium octaurelia</name>
    <dbReference type="NCBI Taxonomy" id="43137"/>
    <lineage>
        <taxon>Eukaryota</taxon>
        <taxon>Sar</taxon>
        <taxon>Alveolata</taxon>
        <taxon>Ciliophora</taxon>
        <taxon>Intramacronucleata</taxon>
        <taxon>Oligohymenophorea</taxon>
        <taxon>Peniculida</taxon>
        <taxon>Parameciidae</taxon>
        <taxon>Paramecium</taxon>
    </lineage>
</organism>
<dbReference type="Proteomes" id="UP000683925">
    <property type="component" value="Unassembled WGS sequence"/>
</dbReference>
<dbReference type="EMBL" id="CAJJDP010000017">
    <property type="protein sequence ID" value="CAD8145198.1"/>
    <property type="molecule type" value="Genomic_DNA"/>
</dbReference>
<dbReference type="OrthoDB" id="10399111at2759"/>
<dbReference type="PANTHER" id="PTHR33706:SF1">
    <property type="entry name" value="TPR REPEAT PROTEIN"/>
    <property type="match status" value="1"/>
</dbReference>
<reference evidence="1" key="1">
    <citation type="submission" date="2021-01" db="EMBL/GenBank/DDBJ databases">
        <authorList>
            <consortium name="Genoscope - CEA"/>
            <person name="William W."/>
        </authorList>
    </citation>
    <scope>NUCLEOTIDE SEQUENCE</scope>
</reference>
<dbReference type="PANTHER" id="PTHR33706">
    <property type="entry name" value="MORN VARIANT REPEAT PROTEIN"/>
    <property type="match status" value="1"/>
</dbReference>